<keyword evidence="4 5" id="KW-0671">Queuosine biosynthesis</keyword>
<evidence type="ECO:0000256" key="4">
    <source>
        <dbReference type="ARBA" id="ARBA00022785"/>
    </source>
</evidence>
<dbReference type="InterPro" id="IPR003699">
    <property type="entry name" value="QueA"/>
</dbReference>
<sequence length="339" mass="38670">MMKLKDFDYYLPEELIAQTPLEKRDESRLLVLKRQTGEITHDVFKNLKRYLVPGDLLVVNKTRVIPARLFGVREQGGEVEILLLKRMNFREWEVLVKPGRRARVGTRLIFAPGVLEGEIVAQTEVGRIIKFSFQGVFEEILNQLGQTPLPPYIKEKLKDPERYQTIYAKEPGSAAAPTAGLHFTRELISELKDYGVEFAEVLLHVGLGTFKPVKTENILEHKMHEEYYEIENEAAEKVNKAKREGRRVIAVGTTVVRVLESVADKGQVAPAKGYTDLFIYPGFNFQIIDGLITNFHLPKSTLLMLVSAFAGREKVLNAYEIAVRLRYRFFSFGDAMLII</sequence>
<evidence type="ECO:0000313" key="7">
    <source>
        <dbReference type="Proteomes" id="UP000604066"/>
    </source>
</evidence>
<dbReference type="GO" id="GO:0051075">
    <property type="term" value="F:S-adenosylmethionine:tRNA ribosyltransferase-isomerase activity"/>
    <property type="evidence" value="ECO:0007669"/>
    <property type="project" value="UniProtKB-EC"/>
</dbReference>
<dbReference type="Gene3D" id="3.40.1780.10">
    <property type="entry name" value="QueA-like"/>
    <property type="match status" value="1"/>
</dbReference>
<dbReference type="NCBIfam" id="TIGR00113">
    <property type="entry name" value="queA"/>
    <property type="match status" value="1"/>
</dbReference>
<dbReference type="InterPro" id="IPR042118">
    <property type="entry name" value="QueA_dom1"/>
</dbReference>
<evidence type="ECO:0000256" key="5">
    <source>
        <dbReference type="HAMAP-Rule" id="MF_00113"/>
    </source>
</evidence>
<accession>A0ABX2REG7</accession>
<proteinExistence type="inferred from homology"/>
<keyword evidence="1 5" id="KW-0963">Cytoplasm</keyword>
<comment type="subcellular location">
    <subcellularLocation>
        <location evidence="5">Cytoplasm</location>
    </subcellularLocation>
</comment>
<evidence type="ECO:0000256" key="3">
    <source>
        <dbReference type="ARBA" id="ARBA00022691"/>
    </source>
</evidence>
<evidence type="ECO:0000313" key="6">
    <source>
        <dbReference type="EMBL" id="NYE58287.1"/>
    </source>
</evidence>
<dbReference type="Gene3D" id="2.40.10.240">
    <property type="entry name" value="QueA-like"/>
    <property type="match status" value="1"/>
</dbReference>
<comment type="pathway">
    <text evidence="5">tRNA modification; tRNA-queuosine biosynthesis.</text>
</comment>
<evidence type="ECO:0000256" key="2">
    <source>
        <dbReference type="ARBA" id="ARBA00022679"/>
    </source>
</evidence>
<keyword evidence="7" id="KW-1185">Reference proteome</keyword>
<comment type="similarity">
    <text evidence="5">Belongs to the QueA family.</text>
</comment>
<comment type="caution">
    <text evidence="6">The sequence shown here is derived from an EMBL/GenBank/DDBJ whole genome shotgun (WGS) entry which is preliminary data.</text>
</comment>
<keyword evidence="6" id="KW-0328">Glycosyltransferase</keyword>
<name>A0ABX2REG7_9THEO</name>
<dbReference type="PANTHER" id="PTHR30307">
    <property type="entry name" value="S-ADENOSYLMETHIONINE:TRNA RIBOSYLTRANSFERASE-ISOMERASE"/>
    <property type="match status" value="1"/>
</dbReference>
<evidence type="ECO:0000256" key="1">
    <source>
        <dbReference type="ARBA" id="ARBA00022490"/>
    </source>
</evidence>
<dbReference type="Proteomes" id="UP000604066">
    <property type="component" value="Unassembled WGS sequence"/>
</dbReference>
<dbReference type="Pfam" id="PF02547">
    <property type="entry name" value="Queuosine_synth"/>
    <property type="match status" value="1"/>
</dbReference>
<dbReference type="InterPro" id="IPR036100">
    <property type="entry name" value="QueA_sf"/>
</dbReference>
<dbReference type="HAMAP" id="MF_00113">
    <property type="entry name" value="QueA"/>
    <property type="match status" value="1"/>
</dbReference>
<comment type="function">
    <text evidence="5">Transfers and isomerizes the ribose moiety from AdoMet to the 7-aminomethyl group of 7-deazaguanine (preQ1-tRNA) to give epoxyqueuosine (oQ-tRNA).</text>
</comment>
<comment type="subunit">
    <text evidence="5">Monomer.</text>
</comment>
<dbReference type="PANTHER" id="PTHR30307:SF0">
    <property type="entry name" value="S-ADENOSYLMETHIONINE:TRNA RIBOSYLTRANSFERASE-ISOMERASE"/>
    <property type="match status" value="1"/>
</dbReference>
<dbReference type="EC" id="2.4.99.17" evidence="5"/>
<dbReference type="InterPro" id="IPR042119">
    <property type="entry name" value="QueA_dom2"/>
</dbReference>
<dbReference type="EMBL" id="JACCBS010000003">
    <property type="protein sequence ID" value="NYE58287.1"/>
    <property type="molecule type" value="Genomic_DNA"/>
</dbReference>
<protein>
    <recommendedName>
        <fullName evidence="5">S-adenosylmethionine:tRNA ribosyltransferase-isomerase</fullName>
        <ecNumber evidence="5">2.4.99.17</ecNumber>
    </recommendedName>
    <alternativeName>
        <fullName evidence="5">Queuosine biosynthesis protein QueA</fullName>
    </alternativeName>
</protein>
<organism evidence="6 7">
    <name type="scientific">Carboxydothermus ferrireducens DSM 11255</name>
    <dbReference type="NCBI Taxonomy" id="1119529"/>
    <lineage>
        <taxon>Bacteria</taxon>
        <taxon>Bacillati</taxon>
        <taxon>Bacillota</taxon>
        <taxon>Clostridia</taxon>
        <taxon>Thermoanaerobacterales</taxon>
        <taxon>Thermoanaerobacteraceae</taxon>
        <taxon>Carboxydothermus</taxon>
    </lineage>
</organism>
<gene>
    <name evidence="5" type="primary">queA</name>
    <name evidence="6" type="ORF">HDG70_002038</name>
</gene>
<keyword evidence="2 5" id="KW-0808">Transferase</keyword>
<dbReference type="SUPFAM" id="SSF111337">
    <property type="entry name" value="QueA-like"/>
    <property type="match status" value="1"/>
</dbReference>
<dbReference type="NCBIfam" id="NF001140">
    <property type="entry name" value="PRK00147.1"/>
    <property type="match status" value="1"/>
</dbReference>
<keyword evidence="3 5" id="KW-0949">S-adenosyl-L-methionine</keyword>
<reference evidence="6 7" key="1">
    <citation type="submission" date="2020-07" db="EMBL/GenBank/DDBJ databases">
        <title>Genomic Encyclopedia of Type Strains, Phase III (KMG-III): the genomes of soil and plant-associated and newly described type strains.</title>
        <authorList>
            <person name="Whitman W."/>
        </authorList>
    </citation>
    <scope>NUCLEOTIDE SEQUENCE [LARGE SCALE GENOMIC DNA]</scope>
    <source>
        <strain evidence="6 7">DSM 11255</strain>
    </source>
</reference>
<comment type="catalytic activity">
    <reaction evidence="5">
        <text>7-aminomethyl-7-carbaguanosine(34) in tRNA + S-adenosyl-L-methionine = epoxyqueuosine(34) in tRNA + adenine + L-methionine + 2 H(+)</text>
        <dbReference type="Rhea" id="RHEA:32155"/>
        <dbReference type="Rhea" id="RHEA-COMP:10342"/>
        <dbReference type="Rhea" id="RHEA-COMP:18582"/>
        <dbReference type="ChEBI" id="CHEBI:15378"/>
        <dbReference type="ChEBI" id="CHEBI:16708"/>
        <dbReference type="ChEBI" id="CHEBI:57844"/>
        <dbReference type="ChEBI" id="CHEBI:59789"/>
        <dbReference type="ChEBI" id="CHEBI:82833"/>
        <dbReference type="ChEBI" id="CHEBI:194443"/>
        <dbReference type="EC" id="2.4.99.17"/>
    </reaction>
</comment>